<evidence type="ECO:0000256" key="2">
    <source>
        <dbReference type="ARBA" id="ARBA00006914"/>
    </source>
</evidence>
<protein>
    <recommendedName>
        <fullName evidence="11">Peroxisomal ATPase PEX1</fullName>
    </recommendedName>
    <alternativeName>
        <fullName evidence="10">Peroxin-1</fullName>
    </alternativeName>
</protein>
<evidence type="ECO:0000256" key="9">
    <source>
        <dbReference type="ARBA" id="ARBA00023136"/>
    </source>
</evidence>
<dbReference type="EMBL" id="CP048992">
    <property type="protein sequence ID" value="QID80634.1"/>
    <property type="molecule type" value="Genomic_DNA"/>
</dbReference>
<dbReference type="GO" id="GO:0005829">
    <property type="term" value="C:cytosol"/>
    <property type="evidence" value="ECO:0007669"/>
    <property type="project" value="TreeGrafter"/>
</dbReference>
<dbReference type="GO" id="GO:0005778">
    <property type="term" value="C:peroxisomal membrane"/>
    <property type="evidence" value="ECO:0007669"/>
    <property type="project" value="TreeGrafter"/>
</dbReference>
<comment type="subcellular location">
    <subcellularLocation>
        <location evidence="1">Membrane</location>
    </subcellularLocation>
</comment>
<evidence type="ECO:0000256" key="6">
    <source>
        <dbReference type="ARBA" id="ARBA00022801"/>
    </source>
</evidence>
<dbReference type="GO" id="GO:0016558">
    <property type="term" value="P:protein import into peroxisome matrix"/>
    <property type="evidence" value="ECO:0007669"/>
    <property type="project" value="TreeGrafter"/>
</dbReference>
<dbReference type="Pfam" id="PF09262">
    <property type="entry name" value="PEX-1N"/>
    <property type="match status" value="1"/>
</dbReference>
<dbReference type="AlphaFoldDB" id="A0A6C1DWP5"/>
<dbReference type="OrthoDB" id="2187at2759"/>
<evidence type="ECO:0000256" key="3">
    <source>
        <dbReference type="ARBA" id="ARBA00022448"/>
    </source>
</evidence>
<dbReference type="GO" id="GO:0016887">
    <property type="term" value="F:ATP hydrolysis activity"/>
    <property type="evidence" value="ECO:0007669"/>
    <property type="project" value="InterPro"/>
</dbReference>
<comment type="catalytic activity">
    <reaction evidence="12">
        <text>ATP + H2O = ADP + phosphate + H(+)</text>
        <dbReference type="Rhea" id="RHEA:13065"/>
        <dbReference type="ChEBI" id="CHEBI:15377"/>
        <dbReference type="ChEBI" id="CHEBI:15378"/>
        <dbReference type="ChEBI" id="CHEBI:30616"/>
        <dbReference type="ChEBI" id="CHEBI:43474"/>
        <dbReference type="ChEBI" id="CHEBI:456216"/>
    </reaction>
    <physiologicalReaction direction="left-to-right" evidence="12">
        <dbReference type="Rhea" id="RHEA:13066"/>
    </physiologicalReaction>
</comment>
<keyword evidence="3" id="KW-0813">Transport</keyword>
<evidence type="ECO:0000256" key="11">
    <source>
        <dbReference type="ARBA" id="ARBA00034532"/>
    </source>
</evidence>
<dbReference type="PROSITE" id="PS00674">
    <property type="entry name" value="AAA"/>
    <property type="match status" value="1"/>
</dbReference>
<dbReference type="Gene3D" id="1.10.8.60">
    <property type="match status" value="1"/>
</dbReference>
<dbReference type="FunFam" id="3.40.50.300:FF:000149">
    <property type="entry name" value="Nuclear valosin-containing protein-like"/>
    <property type="match status" value="1"/>
</dbReference>
<dbReference type="Pfam" id="PF00004">
    <property type="entry name" value="AAA"/>
    <property type="match status" value="2"/>
</dbReference>
<reference evidence="15 16" key="1">
    <citation type="journal article" date="2019" name="BMC Genomics">
        <title>Chromosome level assembly and comparative genome analysis confirm lager-brewing yeasts originated from a single hybridization.</title>
        <authorList>
            <person name="Salazar A.N."/>
            <person name="Gorter de Vries A.R."/>
            <person name="van den Broek M."/>
            <person name="Brouwers N."/>
            <person name="de la Torre Cortes P."/>
            <person name="Kuijpers N.G.A."/>
            <person name="Daran J.G."/>
            <person name="Abeel T."/>
        </authorList>
    </citation>
    <scope>NUCLEOTIDE SEQUENCE [LARGE SCALE GENOMIC DNA]</scope>
    <source>
        <strain evidence="15 16">CBS 1483</strain>
    </source>
</reference>
<proteinExistence type="inferred from homology"/>
<dbReference type="SUPFAM" id="SSF52540">
    <property type="entry name" value="P-loop containing nucleoside triphosphate hydrolases"/>
    <property type="match status" value="2"/>
</dbReference>
<keyword evidence="9" id="KW-0472">Membrane</keyword>
<keyword evidence="7" id="KW-0067">ATP-binding</keyword>
<keyword evidence="8" id="KW-0653">Protein transport</keyword>
<evidence type="ECO:0000256" key="5">
    <source>
        <dbReference type="ARBA" id="ARBA00022741"/>
    </source>
</evidence>
<evidence type="ECO:0000256" key="13">
    <source>
        <dbReference type="SAM" id="MobiDB-lite"/>
    </source>
</evidence>
<feature type="region of interest" description="Disordered" evidence="13">
    <location>
        <begin position="1022"/>
        <end position="1043"/>
    </location>
</feature>
<evidence type="ECO:0000259" key="14">
    <source>
        <dbReference type="SMART" id="SM00382"/>
    </source>
</evidence>
<dbReference type="SUPFAM" id="SSF54585">
    <property type="entry name" value="Cdc48 domain 2-like"/>
    <property type="match status" value="1"/>
</dbReference>
<evidence type="ECO:0000256" key="4">
    <source>
        <dbReference type="ARBA" id="ARBA00022593"/>
    </source>
</evidence>
<dbReference type="GO" id="GO:0005524">
    <property type="term" value="F:ATP binding"/>
    <property type="evidence" value="ECO:0007669"/>
    <property type="project" value="UniProtKB-KW"/>
</dbReference>
<evidence type="ECO:0000256" key="8">
    <source>
        <dbReference type="ARBA" id="ARBA00022927"/>
    </source>
</evidence>
<evidence type="ECO:0000256" key="7">
    <source>
        <dbReference type="ARBA" id="ARBA00022840"/>
    </source>
</evidence>
<organism evidence="15 16">
    <name type="scientific">Saccharomyces pastorianus</name>
    <name type="common">Lager yeast</name>
    <name type="synonym">Saccharomyces cerevisiae x Saccharomyces eubayanus</name>
    <dbReference type="NCBI Taxonomy" id="27292"/>
    <lineage>
        <taxon>Eukaryota</taxon>
        <taxon>Fungi</taxon>
        <taxon>Dikarya</taxon>
        <taxon>Ascomycota</taxon>
        <taxon>Saccharomycotina</taxon>
        <taxon>Saccharomycetes</taxon>
        <taxon>Saccharomycetales</taxon>
        <taxon>Saccharomycetaceae</taxon>
        <taxon>Saccharomyces</taxon>
    </lineage>
</organism>
<feature type="domain" description="AAA+ ATPase" evidence="14">
    <location>
        <begin position="453"/>
        <end position="626"/>
    </location>
</feature>
<feature type="domain" description="AAA+ ATPase" evidence="14">
    <location>
        <begin position="730"/>
        <end position="866"/>
    </location>
</feature>
<dbReference type="SMART" id="SM00382">
    <property type="entry name" value="AAA"/>
    <property type="match status" value="2"/>
</dbReference>
<dbReference type="PANTHER" id="PTHR23077:SF12">
    <property type="entry name" value="PEROXISOMAL ATPASE PEX1"/>
    <property type="match status" value="1"/>
</dbReference>
<dbReference type="Gene3D" id="3.10.330.10">
    <property type="match status" value="1"/>
</dbReference>
<evidence type="ECO:0000256" key="1">
    <source>
        <dbReference type="ARBA" id="ARBA00004370"/>
    </source>
</evidence>
<sequence length="1043" mass="117241">MTTTKRLKFENLRIQFSNAIVGNFLRLPHSIINALESTNYAIQEFGIAVHSHNSDIPIVHLGWDGHDSGSSENVVFINPVLATVYDLNQKSPLVDLYIQRYDHTHLATEVYVTPETSDDWEIIDANAMRFQNGEILHQTRIVTPGETLICYLEGIVTKFKIDRVEPSMKSARITDGSLVVVAPKVNKTRLVKAEYGHSNKTILKNGAIQLLKKVILRSTVCKMDFPKDNLFVVYISDGAQLPSQKGYASIVKCSLRQSKKSDSDNKSVGIPSKKIGVFIKCDSQIPENHIALSSHLWDAFFTHPMNGAKIKLEFLQMNQANIISGRNATVNIKYFGKDVPTKSGDQYSKLLGGSLLTNNLILPTEQIIIEIKKGESEQQLCNLNEISNESVQWKVTQMGKEEVKDIIERHLPKHYHVEETGEVSRTSKDEDDFITVNSIKKEMVSYLTSPIIATPAIILDGKQGIGKTRLLKELINEVEKDHHIFVKYADCETLHETSNLDKTQKLIMEWCSFCYWYSPSLIVLDNVEALFGKPQANDGDPSNNGQWDNASKLLNFFINQVTKIFNKDNKRIRVLFSGKQKTQINPLLFDKHFVSETWSLRAPDKHARAKLLEYFFSKNQIMKLNRDLQFSDLSLETEGFSPLDLKIFTEKIFYDLQLERDCDNVVTRELFSKSLSAFTPSALRGVKLTKETNIKWGDIGALANAKDVLLETLEWPTKYEPIFVNCPLRLRSGILLYGYPGCGKTLLASAVAQQCGLNFISVKGPEILNKFIGASEQNIRELFERAQSVKPCILFFDEFDSIAPKRGHDSTGVTDRVVNQLLTQMDGAEGLDGVYILAATSRPDLIDSALLRPGRLDKSVICNIPTESERLDILQAIVNSKDKDTGQKKFALEKNADLKLIAEKTAGFSGADLQGLCYNAYLKSVHRWLSAAGQSEVVPGNDNIEYFSINEHGRREENRLRLKTLLQQDVVHETKTSTSAASELTAVVTINDLLEACQETKPSISTSELVKLRAIYDRFQKDRNGEMPNGENSIDIGSRLSLM</sequence>
<keyword evidence="6" id="KW-0378">Hydrolase</keyword>
<dbReference type="CDD" id="cd19526">
    <property type="entry name" value="RecA-like_PEX1_r2"/>
    <property type="match status" value="1"/>
</dbReference>
<dbReference type="InterPro" id="IPR027417">
    <property type="entry name" value="P-loop_NTPase"/>
</dbReference>
<gene>
    <name evidence="15" type="primary">PEX1_1</name>
    <name evidence="15" type="ORF">GRS66_002974</name>
</gene>
<keyword evidence="5" id="KW-0547">Nucleotide-binding</keyword>
<accession>A0A6C1DWP5</accession>
<dbReference type="InterPro" id="IPR003959">
    <property type="entry name" value="ATPase_AAA_core"/>
</dbReference>
<dbReference type="Proteomes" id="UP000501346">
    <property type="component" value="Chromosome ScXI"/>
</dbReference>
<dbReference type="FunFam" id="3.10.330.10:FF:000016">
    <property type="entry name" value="AAA ATPase"/>
    <property type="match status" value="1"/>
</dbReference>
<dbReference type="PANTHER" id="PTHR23077">
    <property type="entry name" value="AAA-FAMILY ATPASE"/>
    <property type="match status" value="1"/>
</dbReference>
<dbReference type="Pfam" id="PF17862">
    <property type="entry name" value="AAA_lid_3"/>
    <property type="match status" value="1"/>
</dbReference>
<evidence type="ECO:0000256" key="12">
    <source>
        <dbReference type="ARBA" id="ARBA00048778"/>
    </source>
</evidence>
<dbReference type="InterPro" id="IPR003960">
    <property type="entry name" value="ATPase_AAA_CS"/>
</dbReference>
<dbReference type="InterPro" id="IPR015342">
    <property type="entry name" value="PEX1-N_C-lobe"/>
</dbReference>
<dbReference type="InterPro" id="IPR041569">
    <property type="entry name" value="AAA_lid_3"/>
</dbReference>
<evidence type="ECO:0000256" key="10">
    <source>
        <dbReference type="ARBA" id="ARBA00032509"/>
    </source>
</evidence>
<comment type="similarity">
    <text evidence="2">Belongs to the AAA ATPase family.</text>
</comment>
<evidence type="ECO:0000313" key="15">
    <source>
        <dbReference type="EMBL" id="QID80634.1"/>
    </source>
</evidence>
<dbReference type="InterPro" id="IPR050168">
    <property type="entry name" value="AAA_ATPase_domain"/>
</dbReference>
<keyword evidence="16" id="KW-1185">Reference proteome</keyword>
<evidence type="ECO:0000313" key="16">
    <source>
        <dbReference type="Proteomes" id="UP000501346"/>
    </source>
</evidence>
<dbReference type="InterPro" id="IPR003593">
    <property type="entry name" value="AAA+_ATPase"/>
</dbReference>
<dbReference type="Gene3D" id="3.40.50.300">
    <property type="entry name" value="P-loop containing nucleotide triphosphate hydrolases"/>
    <property type="match status" value="2"/>
</dbReference>
<keyword evidence="4" id="KW-0962">Peroxisome biogenesis</keyword>
<name>A0A6C1DWP5_SACPS</name>
<dbReference type="InterPro" id="IPR029067">
    <property type="entry name" value="CDC48_domain_2-like_sf"/>
</dbReference>